<keyword evidence="5" id="KW-0675">Receptor</keyword>
<evidence type="ECO:0000256" key="2">
    <source>
        <dbReference type="ARBA" id="ARBA00022737"/>
    </source>
</evidence>
<evidence type="ECO:0000256" key="3">
    <source>
        <dbReference type="SAM" id="MobiDB-lite"/>
    </source>
</evidence>
<dbReference type="InterPro" id="IPR002902">
    <property type="entry name" value="GNK2"/>
</dbReference>
<organism evidence="5 6">
    <name type="scientific">Morella rubra</name>
    <name type="common">Chinese bayberry</name>
    <dbReference type="NCBI Taxonomy" id="262757"/>
    <lineage>
        <taxon>Eukaryota</taxon>
        <taxon>Viridiplantae</taxon>
        <taxon>Streptophyta</taxon>
        <taxon>Embryophyta</taxon>
        <taxon>Tracheophyta</taxon>
        <taxon>Spermatophyta</taxon>
        <taxon>Magnoliopsida</taxon>
        <taxon>eudicotyledons</taxon>
        <taxon>Gunneridae</taxon>
        <taxon>Pentapetalae</taxon>
        <taxon>rosids</taxon>
        <taxon>fabids</taxon>
        <taxon>Fagales</taxon>
        <taxon>Myricaceae</taxon>
        <taxon>Morella</taxon>
    </lineage>
</organism>
<feature type="domain" description="Gnk2-homologous" evidence="4">
    <location>
        <begin position="78"/>
        <end position="184"/>
    </location>
</feature>
<dbReference type="GO" id="GO:0016301">
    <property type="term" value="F:kinase activity"/>
    <property type="evidence" value="ECO:0007669"/>
    <property type="project" value="UniProtKB-KW"/>
</dbReference>
<accession>A0A6A1UM02</accession>
<keyword evidence="5" id="KW-0808">Transferase</keyword>
<keyword evidence="1" id="KW-0732">Signal</keyword>
<dbReference type="CDD" id="cd23509">
    <property type="entry name" value="Gnk2-like"/>
    <property type="match status" value="1"/>
</dbReference>
<dbReference type="PANTHER" id="PTHR32099">
    <property type="entry name" value="CYSTEINE-RICH REPEAT SECRETORY PROTEIN"/>
    <property type="match status" value="1"/>
</dbReference>
<feature type="region of interest" description="Disordered" evidence="3">
    <location>
        <begin position="190"/>
        <end position="226"/>
    </location>
</feature>
<sequence length="226" mass="25232">MYSNTDIDYGFYNFSAGENSDKVNSLHFVEGTRPDECRRCLNLTSYDLLQFCPNQKEAINGADECSLRYSTDYIWRHGSNPLTAFYNNANVSNVEGSTRCKTLVSSLIKRAASGILYKFALEACLPRHSKRYMHLWSALLIWTSLNAANCLAAAQQFIPQCCDGKQGGKYVTPSCDLRYEVYQFYDPAAEAPPPLTSTPSPPPPQQLVPPLSPPPIKALPPTEGWY</sequence>
<keyword evidence="5" id="KW-0418">Kinase</keyword>
<keyword evidence="6" id="KW-1185">Reference proteome</keyword>
<evidence type="ECO:0000256" key="1">
    <source>
        <dbReference type="ARBA" id="ARBA00022729"/>
    </source>
</evidence>
<protein>
    <submittedName>
        <fullName evidence="5">Cysteine-rich receptor-like protein kinase 26</fullName>
    </submittedName>
</protein>
<dbReference type="InterPro" id="IPR038408">
    <property type="entry name" value="GNK2_sf"/>
</dbReference>
<comment type="caution">
    <text evidence="5">The sequence shown here is derived from an EMBL/GenBank/DDBJ whole genome shotgun (WGS) entry which is preliminary data.</text>
</comment>
<dbReference type="Gene3D" id="3.30.430.20">
    <property type="entry name" value="Gnk2 domain, C-X8-C-X2-C motif"/>
    <property type="match status" value="2"/>
</dbReference>
<name>A0A6A1UM02_9ROSI</name>
<dbReference type="OrthoDB" id="957978at2759"/>
<evidence type="ECO:0000313" key="5">
    <source>
        <dbReference type="EMBL" id="KAB1201233.1"/>
    </source>
</evidence>
<keyword evidence="2" id="KW-0677">Repeat</keyword>
<feature type="domain" description="Gnk2-homologous" evidence="4">
    <location>
        <begin position="1"/>
        <end position="74"/>
    </location>
</feature>
<reference evidence="5 6" key="1">
    <citation type="journal article" date="2019" name="Plant Biotechnol. J.">
        <title>The red bayberry genome and genetic basis of sex determination.</title>
        <authorList>
            <person name="Jia H.M."/>
            <person name="Jia H.J."/>
            <person name="Cai Q.L."/>
            <person name="Wang Y."/>
            <person name="Zhao H.B."/>
            <person name="Yang W.F."/>
            <person name="Wang G.Y."/>
            <person name="Li Y.H."/>
            <person name="Zhan D.L."/>
            <person name="Shen Y.T."/>
            <person name="Niu Q.F."/>
            <person name="Chang L."/>
            <person name="Qiu J."/>
            <person name="Zhao L."/>
            <person name="Xie H.B."/>
            <person name="Fu W.Y."/>
            <person name="Jin J."/>
            <person name="Li X.W."/>
            <person name="Jiao Y."/>
            <person name="Zhou C.C."/>
            <person name="Tu T."/>
            <person name="Chai C.Y."/>
            <person name="Gao J.L."/>
            <person name="Fan L.J."/>
            <person name="van de Weg E."/>
            <person name="Wang J.Y."/>
            <person name="Gao Z.S."/>
        </authorList>
    </citation>
    <scope>NUCLEOTIDE SEQUENCE [LARGE SCALE GENOMIC DNA]</scope>
    <source>
        <tissue evidence="5">Leaves</tissue>
    </source>
</reference>
<dbReference type="PROSITE" id="PS51473">
    <property type="entry name" value="GNK2"/>
    <property type="match status" value="2"/>
</dbReference>
<gene>
    <name evidence="5" type="ORF">CJ030_MR0G004553</name>
</gene>
<dbReference type="EMBL" id="RXIC02000086">
    <property type="protein sequence ID" value="KAB1201233.1"/>
    <property type="molecule type" value="Genomic_DNA"/>
</dbReference>
<dbReference type="AlphaFoldDB" id="A0A6A1UM02"/>
<evidence type="ECO:0000313" key="6">
    <source>
        <dbReference type="Proteomes" id="UP000516437"/>
    </source>
</evidence>
<evidence type="ECO:0000259" key="4">
    <source>
        <dbReference type="PROSITE" id="PS51473"/>
    </source>
</evidence>
<proteinExistence type="predicted"/>
<dbReference type="Pfam" id="PF01657">
    <property type="entry name" value="Stress-antifung"/>
    <property type="match status" value="1"/>
</dbReference>
<dbReference type="PANTHER" id="PTHR32099:SF51">
    <property type="entry name" value="CYSTEINE-RICH RECEPTOR-LIKE PROTEIN KINASE 25 ISOFORM X1"/>
    <property type="match status" value="1"/>
</dbReference>
<dbReference type="Proteomes" id="UP000516437">
    <property type="component" value="Unassembled WGS sequence"/>
</dbReference>
<feature type="compositionally biased region" description="Pro residues" evidence="3">
    <location>
        <begin position="190"/>
        <end position="218"/>
    </location>
</feature>